<comment type="caution">
    <text evidence="2">The sequence shown here is derived from an EMBL/GenBank/DDBJ whole genome shotgun (WGS) entry which is preliminary data.</text>
</comment>
<sequence>MSSTQQTQSESSNSANTDSTGTFRSLPRELHDMIWSQVPADPTGQTGEKQFKMKIKYSGNPNNRSLNARAVILSSNRYMFDHKITKSQLDEHNQHTGAAITKTGAVDSEPACYPTIQNLVFILGKILRELLESVSKVQTLKKTDLLTEEEQMPGSGPVEQTDGRLMDLFAEDDELQSRYGERLRMPEVVCLTMMEFPEELGRRARVCINDLSMLWDTLFLRSSQQPTKLRKWRLQSLSRDEGSNPLDPKFWSLKSTGTNDEFPPQLIEIKKYDVKFEALANGQASDYSNRRPWIINFEVKSIRKSQNFPKSVNFIPCALHLSPSCFKLDYKIKNPMFFRPSCDVLFFREFSHLLEYAVATKGIVTNHTALGLVTNETFPKVERLVVEFEVRKPINWTFHDVLVGLFPVIKEVGTLKGLILLVGRQSLRGGEIGTFRIDEDLKKPVDESPGVYSPPVGVYMPKVTCMTMETFESTFDWYELGQTDG</sequence>
<evidence type="ECO:0000313" key="2">
    <source>
        <dbReference type="EMBL" id="KAF5869727.1"/>
    </source>
</evidence>
<dbReference type="OrthoDB" id="3562013at2759"/>
<evidence type="ECO:0000313" key="3">
    <source>
        <dbReference type="Proteomes" id="UP000531561"/>
    </source>
</evidence>
<organism evidence="2 3">
    <name type="scientific">Botrytis fragariae</name>
    <dbReference type="NCBI Taxonomy" id="1964551"/>
    <lineage>
        <taxon>Eukaryota</taxon>
        <taxon>Fungi</taxon>
        <taxon>Dikarya</taxon>
        <taxon>Ascomycota</taxon>
        <taxon>Pezizomycotina</taxon>
        <taxon>Leotiomycetes</taxon>
        <taxon>Helotiales</taxon>
        <taxon>Sclerotiniaceae</taxon>
        <taxon>Botrytis</taxon>
    </lineage>
</organism>
<evidence type="ECO:0000256" key="1">
    <source>
        <dbReference type="SAM" id="MobiDB-lite"/>
    </source>
</evidence>
<feature type="compositionally biased region" description="Low complexity" evidence="1">
    <location>
        <begin position="1"/>
        <end position="17"/>
    </location>
</feature>
<proteinExistence type="predicted"/>
<reference evidence="2 3" key="1">
    <citation type="journal article" date="2020" name="Phytopathology">
        <title>A high-quality genome resource of Botrytis fragariae, a new and rapidly spreading fungal pathogen causing strawberry gray mold in the U.S.A.</title>
        <authorList>
            <person name="Wu Y."/>
            <person name="Saski C.A."/>
            <person name="Schnabel G."/>
            <person name="Xiao S."/>
            <person name="Hu M."/>
        </authorList>
    </citation>
    <scope>NUCLEOTIDE SEQUENCE [LARGE SCALE GENOMIC DNA]</scope>
    <source>
        <strain evidence="2 3">BVB16</strain>
    </source>
</reference>
<gene>
    <name evidence="2" type="ORF">Bfra_010927</name>
</gene>
<dbReference type="AlphaFoldDB" id="A0A8H6ALL2"/>
<dbReference type="Proteomes" id="UP000531561">
    <property type="component" value="Unassembled WGS sequence"/>
</dbReference>
<name>A0A8H6ALL2_9HELO</name>
<keyword evidence="3" id="KW-1185">Reference proteome</keyword>
<dbReference type="RefSeq" id="XP_037188675.1">
    <property type="nucleotide sequence ID" value="XM_037341256.1"/>
</dbReference>
<protein>
    <submittedName>
        <fullName evidence="2">Uncharacterized protein</fullName>
    </submittedName>
</protein>
<dbReference type="GeneID" id="59264948"/>
<dbReference type="EMBL" id="JABFCT010000016">
    <property type="protein sequence ID" value="KAF5869727.1"/>
    <property type="molecule type" value="Genomic_DNA"/>
</dbReference>
<accession>A0A8H6ALL2</accession>
<feature type="region of interest" description="Disordered" evidence="1">
    <location>
        <begin position="1"/>
        <end position="23"/>
    </location>
</feature>